<sequence length="709" mass="78499" precursor="true">MMRAILGALLAMIWLSLPVVAQQQEPAPATLLADQISVTGARNDILIAEGHVEVLYGPHILRATRIEYRRAEDIILIDGPLSLVAENGDIVLADSGELSADLTAGILKSARLVLDQQLQLAAANLHRVGDRFSVLDNTVATSCTVCDGGVPLWQIRARRIIHDQEERQIYFDDARFEVAGLPVMYLPRLRLPDPTLERATGFLLPRVRASNLVGLGIEVPYFITLGDHADLTLAPFLSRRSRTLGLRYRQAFRNGEIEVNAAGTRDDILTSRNRGYLYASGDFDLPREFKLEFDLRTVSDEAYLLDYSIDSADRLASPITLSRTLRDEQITANATYYETLRSGEDSGTLPRTIVSGSWTRRFVPGPVGGIATAEFDLFAFNRPSGADTLGRDLERASARLNWHRDWTTNNGVVLGFTGALHADYFKYQDDSLRPDAIFRSAQFGAVELRWPMIRNTTGGAVDTLEPIAQLVWSQAGNRNIANEDSLAVEFDEGNLFALNRFPGSDAVEEGLRLNLGVNWTRYTQTGLSFGATLGRVIREKPSAQFDTSTGLNGYTSDWLAAVRVDTGTGLTLGNRMLFDDQLSFSQNELRVGWNSDRANFATSYLWSAADLTANQATDISEVQFDGGYRFNANWTGRLDWRYDIEQNRAAETGLGLEFRNECVVVDLSLSRRFTSSASVRPSTDFGLTVTLSGFGNSRADPVSRNCVKF</sequence>
<reference evidence="3 4" key="1">
    <citation type="submission" date="2014-03" db="EMBL/GenBank/DDBJ databases">
        <title>Draft Genome Sequence of Actibacterium mucosum KCTC 23349, a Marine Alphaproteobacterium with Complex Ionic Requirements Isolated from Mediterranean Seawater at Malvarrosa Beach, Valencia, Spain.</title>
        <authorList>
            <person name="Arahal D.R."/>
            <person name="Shao Z."/>
            <person name="Lai Q."/>
            <person name="Pujalte M.J."/>
        </authorList>
    </citation>
    <scope>NUCLEOTIDE SEQUENCE [LARGE SCALE GENOMIC DNA]</scope>
    <source>
        <strain evidence="3 4">KCTC 23349</strain>
    </source>
</reference>
<dbReference type="EMBL" id="JFKE01000004">
    <property type="protein sequence ID" value="KAJ55621.1"/>
    <property type="molecule type" value="Genomic_DNA"/>
</dbReference>
<dbReference type="STRING" id="1454373.ACMU_13085"/>
<keyword evidence="1" id="KW-0472">Membrane</keyword>
<dbReference type="AlphaFoldDB" id="A0A037ZLA2"/>
<comment type="function">
    <text evidence="1">Involved in the assembly of lipopolysaccharide (LPS) at the surface of the outer membrane.</text>
</comment>
<dbReference type="PANTHER" id="PTHR30189">
    <property type="entry name" value="LPS-ASSEMBLY PROTEIN"/>
    <property type="match status" value="1"/>
</dbReference>
<dbReference type="Pfam" id="PF04453">
    <property type="entry name" value="LptD"/>
    <property type="match status" value="1"/>
</dbReference>
<comment type="subunit">
    <text evidence="1">Component of the lipopolysaccharide transport and assembly complex.</text>
</comment>
<gene>
    <name evidence="1" type="primary">lptD</name>
    <name evidence="3" type="ORF">ACMU_13085</name>
</gene>
<dbReference type="HAMAP" id="MF_01411">
    <property type="entry name" value="LPS_assembly_LptD"/>
    <property type="match status" value="1"/>
</dbReference>
<dbReference type="PANTHER" id="PTHR30189:SF1">
    <property type="entry name" value="LPS-ASSEMBLY PROTEIN LPTD"/>
    <property type="match status" value="1"/>
</dbReference>
<comment type="similarity">
    <text evidence="1">Belongs to the LptD family.</text>
</comment>
<dbReference type="GO" id="GO:1990351">
    <property type="term" value="C:transporter complex"/>
    <property type="evidence" value="ECO:0007669"/>
    <property type="project" value="TreeGrafter"/>
</dbReference>
<keyword evidence="4" id="KW-1185">Reference proteome</keyword>
<evidence type="ECO:0000313" key="3">
    <source>
        <dbReference type="EMBL" id="KAJ55621.1"/>
    </source>
</evidence>
<dbReference type="InterPro" id="IPR050218">
    <property type="entry name" value="LptD"/>
</dbReference>
<dbReference type="GO" id="GO:0009279">
    <property type="term" value="C:cell outer membrane"/>
    <property type="evidence" value="ECO:0007669"/>
    <property type="project" value="UniProtKB-SubCell"/>
</dbReference>
<feature type="domain" description="LptD C-terminal" evidence="2">
    <location>
        <begin position="272"/>
        <end position="634"/>
    </location>
</feature>
<proteinExistence type="inferred from homology"/>
<comment type="caution">
    <text evidence="3">The sequence shown here is derived from an EMBL/GenBank/DDBJ whole genome shotgun (WGS) entry which is preliminary data.</text>
</comment>
<dbReference type="InterPro" id="IPR020889">
    <property type="entry name" value="LipoPS_assembly_LptD"/>
</dbReference>
<evidence type="ECO:0000259" key="2">
    <source>
        <dbReference type="Pfam" id="PF04453"/>
    </source>
</evidence>
<accession>A0A037ZLA2</accession>
<feature type="signal peptide" evidence="1">
    <location>
        <begin position="1"/>
        <end position="21"/>
    </location>
</feature>
<dbReference type="GO" id="GO:0015920">
    <property type="term" value="P:lipopolysaccharide transport"/>
    <property type="evidence" value="ECO:0007669"/>
    <property type="project" value="InterPro"/>
</dbReference>
<keyword evidence="1" id="KW-0732">Signal</keyword>
<organism evidence="3 4">
    <name type="scientific">Actibacterium mucosum KCTC 23349</name>
    <dbReference type="NCBI Taxonomy" id="1454373"/>
    <lineage>
        <taxon>Bacteria</taxon>
        <taxon>Pseudomonadati</taxon>
        <taxon>Pseudomonadota</taxon>
        <taxon>Alphaproteobacteria</taxon>
        <taxon>Rhodobacterales</taxon>
        <taxon>Roseobacteraceae</taxon>
        <taxon>Actibacterium</taxon>
    </lineage>
</organism>
<comment type="caution">
    <text evidence="1">Lacks conserved residue(s) required for the propagation of feature annotation.</text>
</comment>
<comment type="subcellular location">
    <subcellularLocation>
        <location evidence="1">Cell outer membrane</location>
    </subcellularLocation>
</comment>
<dbReference type="InterPro" id="IPR007543">
    <property type="entry name" value="LptD_C"/>
</dbReference>
<protein>
    <recommendedName>
        <fullName evidence="1">LPS-assembly protein LptD</fullName>
    </recommendedName>
</protein>
<evidence type="ECO:0000313" key="4">
    <source>
        <dbReference type="Proteomes" id="UP000026249"/>
    </source>
</evidence>
<feature type="chain" id="PRO_5008980117" description="LPS-assembly protein LptD" evidence="1">
    <location>
        <begin position="22"/>
        <end position="709"/>
    </location>
</feature>
<dbReference type="Proteomes" id="UP000026249">
    <property type="component" value="Unassembled WGS sequence"/>
</dbReference>
<dbReference type="GO" id="GO:0043165">
    <property type="term" value="P:Gram-negative-bacterium-type cell outer membrane assembly"/>
    <property type="evidence" value="ECO:0007669"/>
    <property type="project" value="UniProtKB-UniRule"/>
</dbReference>
<keyword evidence="1" id="KW-0998">Cell outer membrane</keyword>
<name>A0A037ZLA2_9RHOB</name>
<evidence type="ECO:0000256" key="1">
    <source>
        <dbReference type="HAMAP-Rule" id="MF_01411"/>
    </source>
</evidence>